<name>A0A2T7BP14_9BACT</name>
<keyword evidence="2" id="KW-1185">Reference proteome</keyword>
<dbReference type="AlphaFoldDB" id="A0A2T7BP14"/>
<sequence>MTTQPTFDTMSEAVAGLRQLGYSYDLNLEDTCLRYAEGQLVLYPADFQIDYVFRFEGETDPGDENVVYAIASPLYAIKGILVSAYGVYADAMCEQMLRKLQFHQ</sequence>
<dbReference type="Proteomes" id="UP000244450">
    <property type="component" value="Unassembled WGS sequence"/>
</dbReference>
<evidence type="ECO:0000313" key="2">
    <source>
        <dbReference type="Proteomes" id="UP000244450"/>
    </source>
</evidence>
<accession>A0A2T7BP14</accession>
<dbReference type="RefSeq" id="WP_108686018.1">
    <property type="nucleotide sequence ID" value="NZ_QCYK01000001.1"/>
</dbReference>
<protein>
    <submittedName>
        <fullName evidence="1">Phosphoribosylpyrophosphate synthetase</fullName>
    </submittedName>
</protein>
<gene>
    <name evidence="1" type="ORF">DCC81_07975</name>
</gene>
<organism evidence="1 2">
    <name type="scientific">Chitinophaga parva</name>
    <dbReference type="NCBI Taxonomy" id="2169414"/>
    <lineage>
        <taxon>Bacteria</taxon>
        <taxon>Pseudomonadati</taxon>
        <taxon>Bacteroidota</taxon>
        <taxon>Chitinophagia</taxon>
        <taxon>Chitinophagales</taxon>
        <taxon>Chitinophagaceae</taxon>
        <taxon>Chitinophaga</taxon>
    </lineage>
</organism>
<evidence type="ECO:0000313" key="1">
    <source>
        <dbReference type="EMBL" id="PUZ29380.1"/>
    </source>
</evidence>
<proteinExistence type="predicted"/>
<reference evidence="1 2" key="1">
    <citation type="submission" date="2018-04" db="EMBL/GenBank/DDBJ databases">
        <title>Chitinophaga fuyangensis sp. nov., isolated from soil in a chemical factory.</title>
        <authorList>
            <person name="Chen K."/>
        </authorList>
    </citation>
    <scope>NUCLEOTIDE SEQUENCE [LARGE SCALE GENOMIC DNA]</scope>
    <source>
        <strain evidence="1 2">LY-1</strain>
    </source>
</reference>
<comment type="caution">
    <text evidence="1">The sequence shown here is derived from an EMBL/GenBank/DDBJ whole genome shotgun (WGS) entry which is preliminary data.</text>
</comment>
<dbReference type="EMBL" id="QCYK01000001">
    <property type="protein sequence ID" value="PUZ29380.1"/>
    <property type="molecule type" value="Genomic_DNA"/>
</dbReference>
<dbReference type="OrthoDB" id="8418771at2"/>